<organism evidence="2">
    <name type="scientific">bioreactor metagenome</name>
    <dbReference type="NCBI Taxonomy" id="1076179"/>
    <lineage>
        <taxon>unclassified sequences</taxon>
        <taxon>metagenomes</taxon>
        <taxon>ecological metagenomes</taxon>
    </lineage>
</organism>
<proteinExistence type="predicted"/>
<accession>A0A645G776</accession>
<sequence length="103" mass="10942">MVFGDDIGDADAPAWGEDAEHLGEDGGLVGRQVDDAVGDHHAHRPVRQRHVLDRAFQELHVGGCGLGCVLTGEVEHLVGHIHAVGEPRLADPLGRQQHVDPAA</sequence>
<gene>
    <name evidence="2" type="ORF">SDC9_170130</name>
</gene>
<dbReference type="AlphaFoldDB" id="A0A645G776"/>
<feature type="region of interest" description="Disordered" evidence="1">
    <location>
        <begin position="1"/>
        <end position="32"/>
    </location>
</feature>
<comment type="caution">
    <text evidence="2">The sequence shown here is derived from an EMBL/GenBank/DDBJ whole genome shotgun (WGS) entry which is preliminary data.</text>
</comment>
<name>A0A645G776_9ZZZZ</name>
<reference evidence="2" key="1">
    <citation type="submission" date="2019-08" db="EMBL/GenBank/DDBJ databases">
        <authorList>
            <person name="Kucharzyk K."/>
            <person name="Murdoch R.W."/>
            <person name="Higgins S."/>
            <person name="Loffler F."/>
        </authorList>
    </citation>
    <scope>NUCLEOTIDE SEQUENCE</scope>
</reference>
<protein>
    <submittedName>
        <fullName evidence="2">Uncharacterized protein</fullName>
    </submittedName>
</protein>
<evidence type="ECO:0000313" key="2">
    <source>
        <dbReference type="EMBL" id="MPN22747.1"/>
    </source>
</evidence>
<dbReference type="EMBL" id="VSSQ01071051">
    <property type="protein sequence ID" value="MPN22747.1"/>
    <property type="molecule type" value="Genomic_DNA"/>
</dbReference>
<evidence type="ECO:0000256" key="1">
    <source>
        <dbReference type="SAM" id="MobiDB-lite"/>
    </source>
</evidence>